<feature type="transmembrane region" description="Helical" evidence="8">
    <location>
        <begin position="24"/>
        <end position="46"/>
    </location>
</feature>
<keyword evidence="3 7" id="KW-0813">Transport</keyword>
<feature type="transmembrane region" description="Helical" evidence="8">
    <location>
        <begin position="132"/>
        <end position="148"/>
    </location>
</feature>
<proteinExistence type="inferred from homology"/>
<name>A0ABT6IJV1_9PSED</name>
<feature type="transmembrane region" description="Helical" evidence="8">
    <location>
        <begin position="276"/>
        <end position="294"/>
    </location>
</feature>
<feature type="transmembrane region" description="Helical" evidence="8">
    <location>
        <begin position="419"/>
        <end position="441"/>
    </location>
</feature>
<evidence type="ECO:0000313" key="10">
    <source>
        <dbReference type="Proteomes" id="UP001157461"/>
    </source>
</evidence>
<dbReference type="Proteomes" id="UP001157461">
    <property type="component" value="Unassembled WGS sequence"/>
</dbReference>
<comment type="subcellular location">
    <subcellularLocation>
        <location evidence="1">Membrane</location>
        <topology evidence="1">Multi-pass membrane protein</topology>
    </subcellularLocation>
</comment>
<dbReference type="RefSeq" id="WP_280309171.1">
    <property type="nucleotide sequence ID" value="NZ_JAPDIQ010000006.1"/>
</dbReference>
<feature type="transmembrane region" description="Helical" evidence="8">
    <location>
        <begin position="348"/>
        <end position="368"/>
    </location>
</feature>
<feature type="transmembrane region" description="Helical" evidence="8">
    <location>
        <begin position="90"/>
        <end position="112"/>
    </location>
</feature>
<evidence type="ECO:0000313" key="9">
    <source>
        <dbReference type="EMBL" id="MDH4764115.1"/>
    </source>
</evidence>
<evidence type="ECO:0000256" key="5">
    <source>
        <dbReference type="ARBA" id="ARBA00022989"/>
    </source>
</evidence>
<protein>
    <submittedName>
        <fullName evidence="9">Cytosine permease</fullName>
    </submittedName>
</protein>
<dbReference type="Gene3D" id="1.10.4160.10">
    <property type="entry name" value="Hydantoin permease"/>
    <property type="match status" value="1"/>
</dbReference>
<feature type="transmembrane region" description="Helical" evidence="8">
    <location>
        <begin position="192"/>
        <end position="214"/>
    </location>
</feature>
<dbReference type="PANTHER" id="PTHR31806:SF1">
    <property type="entry name" value="PURINE-CYTOSINE PERMEASE FCY2-RELATED"/>
    <property type="match status" value="1"/>
</dbReference>
<keyword evidence="10" id="KW-1185">Reference proteome</keyword>
<organism evidence="9 10">
    <name type="scientific">Pseudomonas flavocrustae</name>
    <dbReference type="NCBI Taxonomy" id="2991719"/>
    <lineage>
        <taxon>Bacteria</taxon>
        <taxon>Pseudomonadati</taxon>
        <taxon>Pseudomonadota</taxon>
        <taxon>Gammaproteobacteria</taxon>
        <taxon>Pseudomonadales</taxon>
        <taxon>Pseudomonadaceae</taxon>
        <taxon>Pseudomonas</taxon>
    </lineage>
</organism>
<dbReference type="InterPro" id="IPR001248">
    <property type="entry name" value="Pur-cyt_permease"/>
</dbReference>
<feature type="transmembrane region" description="Helical" evidence="8">
    <location>
        <begin position="155"/>
        <end position="172"/>
    </location>
</feature>
<keyword evidence="4 8" id="KW-0812">Transmembrane</keyword>
<evidence type="ECO:0000256" key="6">
    <source>
        <dbReference type="ARBA" id="ARBA00023136"/>
    </source>
</evidence>
<evidence type="ECO:0000256" key="7">
    <source>
        <dbReference type="PIRNR" id="PIRNR002744"/>
    </source>
</evidence>
<feature type="transmembrane region" description="Helical" evidence="8">
    <location>
        <begin position="315"/>
        <end position="336"/>
    </location>
</feature>
<reference evidence="9 10" key="1">
    <citation type="submission" date="2022-10" db="EMBL/GenBank/DDBJ databases">
        <title>A novel Pseudomonas species, isolated from Passiflora incarnata leaves.</title>
        <authorList>
            <person name="Cueva-Yesquen L.G."/>
            <person name="Fantinatti-Garboggini F."/>
        </authorList>
    </citation>
    <scope>NUCLEOTIDE SEQUENCE [LARGE SCALE GENOMIC DNA]</scope>
    <source>
        <strain evidence="9 10">CBMAI 2609</strain>
    </source>
</reference>
<feature type="transmembrane region" description="Helical" evidence="8">
    <location>
        <begin position="234"/>
        <end position="256"/>
    </location>
</feature>
<feature type="transmembrane region" description="Helical" evidence="8">
    <location>
        <begin position="52"/>
        <end position="70"/>
    </location>
</feature>
<feature type="transmembrane region" description="Helical" evidence="8">
    <location>
        <begin position="389"/>
        <end position="407"/>
    </location>
</feature>
<dbReference type="EMBL" id="JAPDIQ010000006">
    <property type="protein sequence ID" value="MDH4764115.1"/>
    <property type="molecule type" value="Genomic_DNA"/>
</dbReference>
<dbReference type="PIRSF" id="PIRSF002744">
    <property type="entry name" value="Pur-cyt_permease"/>
    <property type="match status" value="1"/>
</dbReference>
<comment type="caution">
    <text evidence="9">The sequence shown here is derived from an EMBL/GenBank/DDBJ whole genome shotgun (WGS) entry which is preliminary data.</text>
</comment>
<evidence type="ECO:0000256" key="8">
    <source>
        <dbReference type="SAM" id="Phobius"/>
    </source>
</evidence>
<dbReference type="CDD" id="cd11484">
    <property type="entry name" value="SLC-NCS1sbd_CobB-like"/>
    <property type="match status" value="1"/>
</dbReference>
<keyword evidence="6 7" id="KW-0472">Membrane</keyword>
<dbReference type="InterPro" id="IPR026030">
    <property type="entry name" value="Pur-cyt_permease_Fcy2/21/22"/>
</dbReference>
<comment type="similarity">
    <text evidence="2 7">Belongs to the purine-cytosine permease (2.A.39) family.</text>
</comment>
<evidence type="ECO:0000256" key="3">
    <source>
        <dbReference type="ARBA" id="ARBA00022448"/>
    </source>
</evidence>
<dbReference type="Pfam" id="PF02133">
    <property type="entry name" value="Transp_cyt_pur"/>
    <property type="match status" value="1"/>
</dbReference>
<keyword evidence="5 8" id="KW-1133">Transmembrane helix</keyword>
<evidence type="ECO:0000256" key="2">
    <source>
        <dbReference type="ARBA" id="ARBA00008974"/>
    </source>
</evidence>
<gene>
    <name evidence="9" type="ORF">OMP44_14555</name>
</gene>
<dbReference type="PANTHER" id="PTHR31806">
    <property type="entry name" value="PURINE-CYTOSINE PERMEASE FCY2-RELATED"/>
    <property type="match status" value="1"/>
</dbReference>
<evidence type="ECO:0000256" key="4">
    <source>
        <dbReference type="ARBA" id="ARBA00022692"/>
    </source>
</evidence>
<evidence type="ECO:0000256" key="1">
    <source>
        <dbReference type="ARBA" id="ARBA00004141"/>
    </source>
</evidence>
<accession>A0ABT6IJV1</accession>
<sequence length="468" mass="50941">MEIENRSVEFIPEHERYGSPKRLFTIWCSANMQVTTLVIGALGVVAGLNLGWTFIGLILGNLIGSVFMAAHSAQGPHLGIPQMIQSRAQFGVIGAGVPLAIVVLAYILFTAANGVVMRDSIKAVAPISDNNAIILFGVLTLVVGFMGYELIHRIGAWMSALSSLVFALAAYAVWQHGVPSGVWEVSAGTFKFAVFCLVVTQAASWTLGFGPYVADYSRYLPSSISTRLTFWYSYLGIVVGSTLLMLLGALMAASAMDVTTDPGSAIAKLFPGYETLVYGVVIVGVLEWNVMNLYSSYMSTTTIFTGFNGKVRISLLTKFVIMAIVAAIVTWIAIAAQYNFSAYFSDILIGQVYVLVPWSAINLADYYWIRKGRYCVAAMYDVNGIYGKVNWNTLSIYAFAVVVQIPFMELSFYKGPIAALVGTDISWLPALVVPGVLYYLVNRRKQLHLTPFGSVQSFATPVTPLERA</sequence>